<accession>A0AAV4VMP3</accession>
<organism evidence="1 2">
    <name type="scientific">Caerostris darwini</name>
    <dbReference type="NCBI Taxonomy" id="1538125"/>
    <lineage>
        <taxon>Eukaryota</taxon>
        <taxon>Metazoa</taxon>
        <taxon>Ecdysozoa</taxon>
        <taxon>Arthropoda</taxon>
        <taxon>Chelicerata</taxon>
        <taxon>Arachnida</taxon>
        <taxon>Araneae</taxon>
        <taxon>Araneomorphae</taxon>
        <taxon>Entelegynae</taxon>
        <taxon>Araneoidea</taxon>
        <taxon>Araneidae</taxon>
        <taxon>Caerostris</taxon>
    </lineage>
</organism>
<protein>
    <submittedName>
        <fullName evidence="1">Uncharacterized protein</fullName>
    </submittedName>
</protein>
<gene>
    <name evidence="1" type="ORF">CDAR_443011</name>
</gene>
<reference evidence="1 2" key="1">
    <citation type="submission" date="2021-06" db="EMBL/GenBank/DDBJ databases">
        <title>Caerostris darwini draft genome.</title>
        <authorList>
            <person name="Kono N."/>
            <person name="Arakawa K."/>
        </authorList>
    </citation>
    <scope>NUCLEOTIDE SEQUENCE [LARGE SCALE GENOMIC DNA]</scope>
</reference>
<name>A0AAV4VMP3_9ARAC</name>
<evidence type="ECO:0000313" key="2">
    <source>
        <dbReference type="Proteomes" id="UP001054837"/>
    </source>
</evidence>
<sequence>MIGGGGEKIPGEDRTIQAVIPADTSVIAVSVKESIDFRSGSADIGGPRMKVSGRTDKKKGSAGSLIQTEAKMWPGNDRRKIDQDIEIYRCLKENQL</sequence>
<dbReference type="EMBL" id="BPLQ01013365">
    <property type="protein sequence ID" value="GIY71597.1"/>
    <property type="molecule type" value="Genomic_DNA"/>
</dbReference>
<comment type="caution">
    <text evidence="1">The sequence shown here is derived from an EMBL/GenBank/DDBJ whole genome shotgun (WGS) entry which is preliminary data.</text>
</comment>
<dbReference type="Proteomes" id="UP001054837">
    <property type="component" value="Unassembled WGS sequence"/>
</dbReference>
<dbReference type="AlphaFoldDB" id="A0AAV4VMP3"/>
<keyword evidence="2" id="KW-1185">Reference proteome</keyword>
<evidence type="ECO:0000313" key="1">
    <source>
        <dbReference type="EMBL" id="GIY71597.1"/>
    </source>
</evidence>
<proteinExistence type="predicted"/>